<dbReference type="GO" id="GO:0016020">
    <property type="term" value="C:membrane"/>
    <property type="evidence" value="ECO:0007669"/>
    <property type="project" value="UniProtKB-SubCell"/>
</dbReference>
<name>A7T317_NEMVE</name>
<dbReference type="PANTHER" id="PTHR11616">
    <property type="entry name" value="SODIUM/CHLORIDE DEPENDENT TRANSPORTER"/>
    <property type="match status" value="1"/>
</dbReference>
<evidence type="ECO:0000256" key="6">
    <source>
        <dbReference type="SAM" id="Phobius"/>
    </source>
</evidence>
<organism evidence="7 8">
    <name type="scientific">Nematostella vectensis</name>
    <name type="common">Starlet sea anemone</name>
    <dbReference type="NCBI Taxonomy" id="45351"/>
    <lineage>
        <taxon>Eukaryota</taxon>
        <taxon>Metazoa</taxon>
        <taxon>Cnidaria</taxon>
        <taxon>Anthozoa</taxon>
        <taxon>Hexacorallia</taxon>
        <taxon>Actiniaria</taxon>
        <taxon>Edwardsiidae</taxon>
        <taxon>Nematostella</taxon>
    </lineage>
</organism>
<dbReference type="AlphaFoldDB" id="A7T317"/>
<feature type="transmembrane region" description="Helical" evidence="6">
    <location>
        <begin position="79"/>
        <end position="99"/>
    </location>
</feature>
<dbReference type="Proteomes" id="UP000001593">
    <property type="component" value="Unassembled WGS sequence"/>
</dbReference>
<feature type="transmembrane region" description="Helical" evidence="6">
    <location>
        <begin position="12"/>
        <end position="29"/>
    </location>
</feature>
<evidence type="ECO:0000256" key="4">
    <source>
        <dbReference type="ARBA" id="ARBA00022989"/>
    </source>
</evidence>
<keyword evidence="5 6" id="KW-0472">Membrane</keyword>
<dbReference type="PROSITE" id="PS50267">
    <property type="entry name" value="NA_NEUROTRAN_SYMP_3"/>
    <property type="match status" value="1"/>
</dbReference>
<dbReference type="PANTHER" id="PTHR11616:SF241">
    <property type="entry name" value="SODIUM- AND CHLORIDE-DEPENDENT GLYCINE TRANSPORTER 2"/>
    <property type="match status" value="1"/>
</dbReference>
<reference evidence="7 8" key="1">
    <citation type="journal article" date="2007" name="Science">
        <title>Sea anemone genome reveals ancestral eumetazoan gene repertoire and genomic organization.</title>
        <authorList>
            <person name="Putnam N.H."/>
            <person name="Srivastava M."/>
            <person name="Hellsten U."/>
            <person name="Dirks B."/>
            <person name="Chapman J."/>
            <person name="Salamov A."/>
            <person name="Terry A."/>
            <person name="Shapiro H."/>
            <person name="Lindquist E."/>
            <person name="Kapitonov V.V."/>
            <person name="Jurka J."/>
            <person name="Genikhovich G."/>
            <person name="Grigoriev I.V."/>
            <person name="Lucas S.M."/>
            <person name="Steele R.E."/>
            <person name="Finnerty J.R."/>
            <person name="Technau U."/>
            <person name="Martindale M.Q."/>
            <person name="Rokhsar D.S."/>
        </authorList>
    </citation>
    <scope>NUCLEOTIDE SEQUENCE [LARGE SCALE GENOMIC DNA]</scope>
    <source>
        <strain evidence="8">CH2 X CH6</strain>
    </source>
</reference>
<sequence length="107" mass="11934">IASVVLSLLISIYYNVLLAWCFIYLFGAFQKELPYSSCPSINGKRVAEIPECTLAGRTQYYWYKTALGVSSSLEEGGGLQWHLCLCLLLSWIIVFLCIMRGVKSGGK</sequence>
<evidence type="ECO:0000256" key="5">
    <source>
        <dbReference type="ARBA" id="ARBA00023136"/>
    </source>
</evidence>
<gene>
    <name evidence="7" type="ORF">NEMVEDRAFT_v1g143792</name>
</gene>
<keyword evidence="3 6" id="KW-0812">Transmembrane</keyword>
<evidence type="ECO:0000313" key="7">
    <source>
        <dbReference type="EMBL" id="EDO29650.1"/>
    </source>
</evidence>
<dbReference type="SUPFAM" id="SSF161070">
    <property type="entry name" value="SNF-like"/>
    <property type="match status" value="1"/>
</dbReference>
<evidence type="ECO:0000256" key="3">
    <source>
        <dbReference type="ARBA" id="ARBA00022692"/>
    </source>
</evidence>
<evidence type="ECO:0000256" key="2">
    <source>
        <dbReference type="ARBA" id="ARBA00022448"/>
    </source>
</evidence>
<dbReference type="InParanoid" id="A7T317"/>
<dbReference type="eggNOG" id="KOG3659">
    <property type="taxonomic scope" value="Eukaryota"/>
</dbReference>
<dbReference type="Pfam" id="PF00209">
    <property type="entry name" value="SNF"/>
    <property type="match status" value="1"/>
</dbReference>
<dbReference type="PhylomeDB" id="A7T317"/>
<dbReference type="InterPro" id="IPR000175">
    <property type="entry name" value="Na/ntran_symport"/>
</dbReference>
<protein>
    <submittedName>
        <fullName evidence="7">Uncharacterized protein</fullName>
    </submittedName>
</protein>
<accession>A7T317</accession>
<evidence type="ECO:0000313" key="8">
    <source>
        <dbReference type="Proteomes" id="UP000001593"/>
    </source>
</evidence>
<evidence type="ECO:0000256" key="1">
    <source>
        <dbReference type="ARBA" id="ARBA00004141"/>
    </source>
</evidence>
<comment type="subcellular location">
    <subcellularLocation>
        <location evidence="1">Membrane</location>
        <topology evidence="1">Multi-pass membrane protein</topology>
    </subcellularLocation>
</comment>
<dbReference type="EMBL" id="DS470374">
    <property type="protein sequence ID" value="EDO29650.1"/>
    <property type="molecule type" value="Genomic_DNA"/>
</dbReference>
<feature type="non-terminal residue" evidence="7">
    <location>
        <position position="107"/>
    </location>
</feature>
<keyword evidence="8" id="KW-1185">Reference proteome</keyword>
<dbReference type="HOGENOM" id="CLU_006855_2_2_1"/>
<feature type="non-terminal residue" evidence="7">
    <location>
        <position position="1"/>
    </location>
</feature>
<dbReference type="InterPro" id="IPR037272">
    <property type="entry name" value="SNS_sf"/>
</dbReference>
<keyword evidence="2" id="KW-0813">Transport</keyword>
<proteinExistence type="predicted"/>
<keyword evidence="4 6" id="KW-1133">Transmembrane helix</keyword>